<dbReference type="AlphaFoldDB" id="B1ZT72"/>
<dbReference type="Gene3D" id="3.40.50.720">
    <property type="entry name" value="NAD(P)-binding Rossmann-like Domain"/>
    <property type="match status" value="1"/>
</dbReference>
<dbReference type="PANTHER" id="PTHR43708">
    <property type="entry name" value="CONSERVED EXPRESSED OXIDOREDUCTASE (EUROFUNG)"/>
    <property type="match status" value="1"/>
</dbReference>
<keyword evidence="2" id="KW-0560">Oxidoreductase</keyword>
<evidence type="ECO:0000256" key="1">
    <source>
        <dbReference type="ARBA" id="ARBA00010928"/>
    </source>
</evidence>
<evidence type="ECO:0000256" key="2">
    <source>
        <dbReference type="ARBA" id="ARBA00023002"/>
    </source>
</evidence>
<keyword evidence="6" id="KW-1185">Reference proteome</keyword>
<dbReference type="Pfam" id="PF22725">
    <property type="entry name" value="GFO_IDH_MocA_C3"/>
    <property type="match status" value="1"/>
</dbReference>
<feature type="domain" description="Gfo/Idh/MocA-like oxidoreductase N-terminal" evidence="3">
    <location>
        <begin position="7"/>
        <end position="127"/>
    </location>
</feature>
<evidence type="ECO:0000259" key="3">
    <source>
        <dbReference type="Pfam" id="PF01408"/>
    </source>
</evidence>
<evidence type="ECO:0000313" key="5">
    <source>
        <dbReference type="EMBL" id="ACB76526.1"/>
    </source>
</evidence>
<comment type="similarity">
    <text evidence="1">Belongs to the Gfo/Idh/MocA family.</text>
</comment>
<dbReference type="InterPro" id="IPR000683">
    <property type="entry name" value="Gfo/Idh/MocA-like_OxRdtase_N"/>
</dbReference>
<evidence type="ECO:0000259" key="4">
    <source>
        <dbReference type="Pfam" id="PF22725"/>
    </source>
</evidence>
<dbReference type="SUPFAM" id="SSF55347">
    <property type="entry name" value="Glyceraldehyde-3-phosphate dehydrogenase-like, C-terminal domain"/>
    <property type="match status" value="1"/>
</dbReference>
<dbReference type="EMBL" id="CP001032">
    <property type="protein sequence ID" value="ACB76526.1"/>
    <property type="molecule type" value="Genomic_DNA"/>
</dbReference>
<proteinExistence type="inferred from homology"/>
<gene>
    <name evidence="5" type="ordered locus">Oter_3247</name>
</gene>
<dbReference type="InterPro" id="IPR036291">
    <property type="entry name" value="NAD(P)-bd_dom_sf"/>
</dbReference>
<dbReference type="eggNOG" id="COG0673">
    <property type="taxonomic scope" value="Bacteria"/>
</dbReference>
<reference evidence="5 6" key="1">
    <citation type="journal article" date="2011" name="J. Bacteriol.">
        <title>Genome sequence of the verrucomicrobium Opitutus terrae PB90-1, an abundant inhabitant of rice paddy soil ecosystems.</title>
        <authorList>
            <person name="van Passel M.W."/>
            <person name="Kant R."/>
            <person name="Palva A."/>
            <person name="Copeland A."/>
            <person name="Lucas S."/>
            <person name="Lapidus A."/>
            <person name="Glavina del Rio T."/>
            <person name="Pitluck S."/>
            <person name="Goltsman E."/>
            <person name="Clum A."/>
            <person name="Sun H."/>
            <person name="Schmutz J."/>
            <person name="Larimer F.W."/>
            <person name="Land M.L."/>
            <person name="Hauser L."/>
            <person name="Kyrpides N."/>
            <person name="Mikhailova N."/>
            <person name="Richardson P.P."/>
            <person name="Janssen P.H."/>
            <person name="de Vos W.M."/>
            <person name="Smidt H."/>
        </authorList>
    </citation>
    <scope>NUCLEOTIDE SEQUENCE [LARGE SCALE GENOMIC DNA]</scope>
    <source>
        <strain evidence="6">DSM 11246 / JCM 15787 / PB90-1</strain>
    </source>
</reference>
<dbReference type="PANTHER" id="PTHR43708:SF5">
    <property type="entry name" value="CONSERVED EXPRESSED OXIDOREDUCTASE (EUROFUNG)-RELATED"/>
    <property type="match status" value="1"/>
</dbReference>
<sequence>MAAPSPLRVILVGCGAVARQFYVPALRGLQNIGWLRVVAIVDPAVAAREIVARAFPKASQAAALEHTTSPAGTLAIIVSPPAFHAAQAIAALERGWHVLVEKPLAASVAECEQMIDTARRQERLLAAGLHHRFFPASRYLRALCRDWLLGPLISFRIREGGPFRSPVGPSFFDRTQTPGGVLFDLGIPVFDLLGWWLGEPDNVRYADDSMGGFEANAFAELHYPGGAVGRVHLSRDWPTAQEYRFVFERGVVGWPANDASALSVQLAGAPAAVQGALVPPLSELPPAAPMRPLEGAAQCFVLQLANVLRAVAGEEPLAVPATEGVAALRLLEHCYATRTLVAQPWLSREEAQPALDHRASLRVLP</sequence>
<name>B1ZT72_OPITP</name>
<dbReference type="OrthoDB" id="9815825at2"/>
<dbReference type="GO" id="GO:0016491">
    <property type="term" value="F:oxidoreductase activity"/>
    <property type="evidence" value="ECO:0007669"/>
    <property type="project" value="UniProtKB-KW"/>
</dbReference>
<dbReference type="STRING" id="452637.Oter_3247"/>
<dbReference type="InterPro" id="IPR051317">
    <property type="entry name" value="Gfo/Idh/MocA_oxidoreduct"/>
</dbReference>
<feature type="domain" description="GFO/IDH/MocA-like oxidoreductase" evidence="4">
    <location>
        <begin position="138"/>
        <end position="250"/>
    </location>
</feature>
<dbReference type="SUPFAM" id="SSF51735">
    <property type="entry name" value="NAD(P)-binding Rossmann-fold domains"/>
    <property type="match status" value="1"/>
</dbReference>
<protein>
    <submittedName>
        <fullName evidence="5">Oxidoreductase domain protein</fullName>
    </submittedName>
</protein>
<dbReference type="Proteomes" id="UP000007013">
    <property type="component" value="Chromosome"/>
</dbReference>
<accession>B1ZT72</accession>
<dbReference type="RefSeq" id="WP_012376055.1">
    <property type="nucleotide sequence ID" value="NC_010571.1"/>
</dbReference>
<dbReference type="InterPro" id="IPR055170">
    <property type="entry name" value="GFO_IDH_MocA-like_dom"/>
</dbReference>
<dbReference type="Gene3D" id="3.30.360.10">
    <property type="entry name" value="Dihydrodipicolinate Reductase, domain 2"/>
    <property type="match status" value="1"/>
</dbReference>
<organism evidence="5 6">
    <name type="scientific">Opitutus terrae (strain DSM 11246 / JCM 15787 / PB90-1)</name>
    <dbReference type="NCBI Taxonomy" id="452637"/>
    <lineage>
        <taxon>Bacteria</taxon>
        <taxon>Pseudomonadati</taxon>
        <taxon>Verrucomicrobiota</taxon>
        <taxon>Opitutia</taxon>
        <taxon>Opitutales</taxon>
        <taxon>Opitutaceae</taxon>
        <taxon>Opitutus</taxon>
    </lineage>
</organism>
<dbReference type="HOGENOM" id="CLU_720850_0_0_0"/>
<evidence type="ECO:0000313" key="6">
    <source>
        <dbReference type="Proteomes" id="UP000007013"/>
    </source>
</evidence>
<dbReference type="Pfam" id="PF01408">
    <property type="entry name" value="GFO_IDH_MocA"/>
    <property type="match status" value="1"/>
</dbReference>
<dbReference type="KEGG" id="ote:Oter_3247"/>
<dbReference type="GO" id="GO:0000166">
    <property type="term" value="F:nucleotide binding"/>
    <property type="evidence" value="ECO:0007669"/>
    <property type="project" value="InterPro"/>
</dbReference>